<dbReference type="Pfam" id="PF05368">
    <property type="entry name" value="NmrA"/>
    <property type="match status" value="1"/>
</dbReference>
<dbReference type="GO" id="GO:0016491">
    <property type="term" value="F:oxidoreductase activity"/>
    <property type="evidence" value="ECO:0007669"/>
    <property type="project" value="UniProtKB-KW"/>
</dbReference>
<evidence type="ECO:0000259" key="3">
    <source>
        <dbReference type="Pfam" id="PF05368"/>
    </source>
</evidence>
<dbReference type="InterPro" id="IPR008030">
    <property type="entry name" value="NmrA-like"/>
</dbReference>
<sequence length="304" mass="33156">MPYDISIKKVAFAGASGNLGAAILKELLESKLFDITVLTRQSSSHSFSPDVKVVKVDYADLESLTAALSGQDALVSAVATLAIPSQKLLIDAAVKAGVKRVIPSEFGCDLKNPQTRTLPVFAAKVEMEEYLDSLAVKGVLSYTLVYNGAFLDWGLRNGLYFNFKERKAEIYDDGNQLFSTSRLSTVGKAVRRILTHPRETADRAVWVKDIDVSQNQLLQLAQALTPGEAWDVKQVDTAALEKDSLAQIQNNEVGPLTMLGFLKRAIFASGYGNKFEHVHNSVLGITGMTTQDVEELVASIFGRK</sequence>
<gene>
    <name evidence="4" type="ORF">IFR04_006702</name>
</gene>
<keyword evidence="2" id="KW-0560">Oxidoreductase</keyword>
<keyword evidence="1" id="KW-0521">NADP</keyword>
<name>A0A8H7TEK6_9HELO</name>
<evidence type="ECO:0000256" key="2">
    <source>
        <dbReference type="ARBA" id="ARBA00023002"/>
    </source>
</evidence>
<evidence type="ECO:0000256" key="1">
    <source>
        <dbReference type="ARBA" id="ARBA00022857"/>
    </source>
</evidence>
<dbReference type="Proteomes" id="UP000664132">
    <property type="component" value="Unassembled WGS sequence"/>
</dbReference>
<protein>
    <recommendedName>
        <fullName evidence="3">NmrA-like domain-containing protein</fullName>
    </recommendedName>
</protein>
<dbReference type="PANTHER" id="PTHR47706:SF1">
    <property type="entry name" value="CIPA-LIKE, PUTATIVE (AFU_ORTHOLOGUE AFUA_1G12460)-RELATED"/>
    <property type="match status" value="1"/>
</dbReference>
<evidence type="ECO:0000313" key="5">
    <source>
        <dbReference type="Proteomes" id="UP000664132"/>
    </source>
</evidence>
<comment type="caution">
    <text evidence="4">The sequence shown here is derived from an EMBL/GenBank/DDBJ whole genome shotgun (WGS) entry which is preliminary data.</text>
</comment>
<feature type="domain" description="NmrA-like" evidence="3">
    <location>
        <begin position="8"/>
        <end position="152"/>
    </location>
</feature>
<dbReference type="InterPro" id="IPR045312">
    <property type="entry name" value="PCBER-like"/>
</dbReference>
<dbReference type="CDD" id="cd05259">
    <property type="entry name" value="PCBER_SDR_a"/>
    <property type="match status" value="1"/>
</dbReference>
<dbReference type="AlphaFoldDB" id="A0A8H7TEK6"/>
<proteinExistence type="predicted"/>
<keyword evidence="5" id="KW-1185">Reference proteome</keyword>
<dbReference type="PANTHER" id="PTHR47706">
    <property type="entry name" value="NMRA-LIKE FAMILY PROTEIN"/>
    <property type="match status" value="1"/>
</dbReference>
<dbReference type="OrthoDB" id="9974981at2759"/>
<evidence type="ECO:0000313" key="4">
    <source>
        <dbReference type="EMBL" id="KAG4420139.1"/>
    </source>
</evidence>
<dbReference type="SUPFAM" id="SSF51735">
    <property type="entry name" value="NAD(P)-binding Rossmann-fold domains"/>
    <property type="match status" value="1"/>
</dbReference>
<accession>A0A8H7TEK6</accession>
<dbReference type="EMBL" id="JAFJYH010000090">
    <property type="protein sequence ID" value="KAG4420139.1"/>
    <property type="molecule type" value="Genomic_DNA"/>
</dbReference>
<reference evidence="4" key="1">
    <citation type="submission" date="2021-02" db="EMBL/GenBank/DDBJ databases">
        <title>Genome sequence Cadophora malorum strain M34.</title>
        <authorList>
            <person name="Stefanovic E."/>
            <person name="Vu D."/>
            <person name="Scully C."/>
            <person name="Dijksterhuis J."/>
            <person name="Roader J."/>
            <person name="Houbraken J."/>
        </authorList>
    </citation>
    <scope>NUCLEOTIDE SEQUENCE</scope>
    <source>
        <strain evidence="4">M34</strain>
    </source>
</reference>
<dbReference type="InterPro" id="IPR036291">
    <property type="entry name" value="NAD(P)-bd_dom_sf"/>
</dbReference>
<organism evidence="4 5">
    <name type="scientific">Cadophora malorum</name>
    <dbReference type="NCBI Taxonomy" id="108018"/>
    <lineage>
        <taxon>Eukaryota</taxon>
        <taxon>Fungi</taxon>
        <taxon>Dikarya</taxon>
        <taxon>Ascomycota</taxon>
        <taxon>Pezizomycotina</taxon>
        <taxon>Leotiomycetes</taxon>
        <taxon>Helotiales</taxon>
        <taxon>Ploettnerulaceae</taxon>
        <taxon>Cadophora</taxon>
    </lineage>
</organism>
<dbReference type="Gene3D" id="3.40.50.720">
    <property type="entry name" value="NAD(P)-binding Rossmann-like Domain"/>
    <property type="match status" value="1"/>
</dbReference>
<dbReference type="Gene3D" id="3.90.25.10">
    <property type="entry name" value="UDP-galactose 4-epimerase, domain 1"/>
    <property type="match status" value="1"/>
</dbReference>
<dbReference type="InterPro" id="IPR051609">
    <property type="entry name" value="NmrA/Isoflavone_reductase-like"/>
</dbReference>